<organism evidence="2 3">
    <name type="scientific">Cytobacillus gottheilii</name>
    <dbReference type="NCBI Taxonomy" id="859144"/>
    <lineage>
        <taxon>Bacteria</taxon>
        <taxon>Bacillati</taxon>
        <taxon>Bacillota</taxon>
        <taxon>Bacilli</taxon>
        <taxon>Bacillales</taxon>
        <taxon>Bacillaceae</taxon>
        <taxon>Cytobacillus</taxon>
    </lineage>
</organism>
<evidence type="ECO:0000259" key="1">
    <source>
        <dbReference type="Pfam" id="PF06114"/>
    </source>
</evidence>
<evidence type="ECO:0000313" key="3">
    <source>
        <dbReference type="Proteomes" id="UP000679247"/>
    </source>
</evidence>
<keyword evidence="3" id="KW-1185">Reference proteome</keyword>
<dbReference type="RefSeq" id="WP_214475849.1">
    <property type="nucleotide sequence ID" value="NZ_CP071709.1"/>
</dbReference>
<dbReference type="Pfam" id="PF06114">
    <property type="entry name" value="Peptidase_M78"/>
    <property type="match status" value="1"/>
</dbReference>
<name>A0ABX8F9D2_9BACI</name>
<evidence type="ECO:0000313" key="2">
    <source>
        <dbReference type="EMBL" id="QVY60974.1"/>
    </source>
</evidence>
<feature type="domain" description="IrrE N-terminal-like" evidence="1">
    <location>
        <begin position="54"/>
        <end position="132"/>
    </location>
</feature>
<reference evidence="2 3" key="1">
    <citation type="submission" date="2021-03" db="EMBL/GenBank/DDBJ databases">
        <title>The first data on the complete genome of the tetrodotoxin-producing bacterium.</title>
        <authorList>
            <person name="Melnikova D.I."/>
            <person name="Nijland R."/>
            <person name="Magarlamov T.Y."/>
        </authorList>
    </citation>
    <scope>NUCLEOTIDE SEQUENCE [LARGE SCALE GENOMIC DNA]</scope>
    <source>
        <strain evidence="2 3">1839</strain>
    </source>
</reference>
<dbReference type="InterPro" id="IPR010359">
    <property type="entry name" value="IrrE_HExxH"/>
</dbReference>
<gene>
    <name evidence="2" type="ORF">J1899_18685</name>
</gene>
<proteinExistence type="predicted"/>
<dbReference type="EMBL" id="CP071709">
    <property type="protein sequence ID" value="QVY60974.1"/>
    <property type="molecule type" value="Genomic_DNA"/>
</dbReference>
<accession>A0ABX8F9D2</accession>
<dbReference type="Proteomes" id="UP000679247">
    <property type="component" value="Chromosome"/>
</dbReference>
<protein>
    <submittedName>
        <fullName evidence="2">ImmA/IrrE family metallo-endopeptidase</fullName>
    </submittedName>
</protein>
<sequence length="205" mass="24540">MFANYVKTELELIIEDIYKRNDMWSPADLTLRNLEAAFNIKVKFLDDAPNRAIWDDDFAVVFLNPKQSVKEIRSVFFHEIGHPFRHVGSQEQLPDLFRHLQETQANQFLLYAAIPFYMFEELEKPLSEHEFINLIEETFLINRDIAVKRLEQIRNRVRTFEMDNKLKEREKHRYRKASTMLSPETIRILNQLNKQISVNKDEVKI</sequence>